<dbReference type="PANTHER" id="PTHR21064">
    <property type="entry name" value="AMINOGLYCOSIDE PHOSPHOTRANSFERASE DOMAIN-CONTAINING PROTEIN-RELATED"/>
    <property type="match status" value="1"/>
</dbReference>
<dbReference type="EMBL" id="JAHLFG010000086">
    <property type="protein sequence ID" value="MBU3827379.1"/>
    <property type="molecule type" value="Genomic_DNA"/>
</dbReference>
<dbReference type="InterPro" id="IPR011009">
    <property type="entry name" value="Kinase-like_dom_sf"/>
</dbReference>
<dbReference type="Gene3D" id="1.10.510.10">
    <property type="entry name" value="Transferase(Phosphotransferase) domain 1"/>
    <property type="match status" value="1"/>
</dbReference>
<comment type="caution">
    <text evidence="3">The sequence shown here is derived from an EMBL/GenBank/DDBJ whole genome shotgun (WGS) entry which is preliminary data.</text>
</comment>
<dbReference type="InterPro" id="IPR002575">
    <property type="entry name" value="Aminoglycoside_PTrfase"/>
</dbReference>
<dbReference type="Gene3D" id="1.20.1270.170">
    <property type="match status" value="1"/>
</dbReference>
<dbReference type="Gene3D" id="3.30.200.70">
    <property type="match status" value="1"/>
</dbReference>
<dbReference type="GO" id="GO:0004413">
    <property type="term" value="F:homoserine kinase activity"/>
    <property type="evidence" value="ECO:0007669"/>
    <property type="project" value="TreeGrafter"/>
</dbReference>
<accession>A0A9E2KNX0</accession>
<dbReference type="Proteomes" id="UP000824150">
    <property type="component" value="Unassembled WGS sequence"/>
</dbReference>
<dbReference type="AlphaFoldDB" id="A0A9E2KNX0"/>
<protein>
    <submittedName>
        <fullName evidence="3">Phosphotransferase</fullName>
    </submittedName>
</protein>
<reference evidence="3" key="1">
    <citation type="journal article" date="2021" name="PeerJ">
        <title>Extensive microbial diversity within the chicken gut microbiome revealed by metagenomics and culture.</title>
        <authorList>
            <person name="Gilroy R."/>
            <person name="Ravi A."/>
            <person name="Getino M."/>
            <person name="Pursley I."/>
            <person name="Horton D.L."/>
            <person name="Alikhan N.F."/>
            <person name="Baker D."/>
            <person name="Gharbi K."/>
            <person name="Hall N."/>
            <person name="Watson M."/>
            <person name="Adriaenssens E.M."/>
            <person name="Foster-Nyarko E."/>
            <person name="Jarju S."/>
            <person name="Secka A."/>
            <person name="Antonio M."/>
            <person name="Oren A."/>
            <person name="Chaudhuri R.R."/>
            <person name="La Ragione R."/>
            <person name="Hildebrand F."/>
            <person name="Pallen M.J."/>
        </authorList>
    </citation>
    <scope>NUCLEOTIDE SEQUENCE</scope>
    <source>
        <strain evidence="3">687</strain>
    </source>
</reference>
<feature type="domain" description="Aminoglycoside phosphotransferase" evidence="2">
    <location>
        <begin position="39"/>
        <end position="273"/>
    </location>
</feature>
<dbReference type="SUPFAM" id="SSF56112">
    <property type="entry name" value="Protein kinase-like (PK-like)"/>
    <property type="match status" value="1"/>
</dbReference>
<evidence type="ECO:0000313" key="3">
    <source>
        <dbReference type="EMBL" id="MBU3827379.1"/>
    </source>
</evidence>
<evidence type="ECO:0000313" key="4">
    <source>
        <dbReference type="Proteomes" id="UP000824150"/>
    </source>
</evidence>
<evidence type="ECO:0000259" key="2">
    <source>
        <dbReference type="Pfam" id="PF01636"/>
    </source>
</evidence>
<dbReference type="Pfam" id="PF01636">
    <property type="entry name" value="APH"/>
    <property type="match status" value="1"/>
</dbReference>
<dbReference type="InterPro" id="IPR050249">
    <property type="entry name" value="Pseudomonas-type_ThrB"/>
</dbReference>
<proteinExistence type="inferred from homology"/>
<sequence length="335" mass="37630">MATAYAPETVQALNRMVKHSLTRWGMSKEAQAKLLNLSENATYLAADPLQRAEMIIRVQRPGYSSKEEIASELAWVKALGCEGVVSTAAPIKGSDGNDVESLEEDKLERLAVAFTKLNGHEPAVGDELALWFERIGRISARMHAHAKTWCRPAGFTRRNWDFNHVIGRQASWGSWHDALGLTPEATQLIAATVKKLEEITTDYGQNADNFGVIHADLRTANLLVDGETLHVIDFDDMGFGWYLFDFASSLSFLEQEPEAGELMRAWIKGYEEERGKKLSNDEKDLLPAFSIMRRIELTAWLSSHREIPFAKQQGEAFTADTARLCALYLQHQYLN</sequence>
<evidence type="ECO:0000256" key="1">
    <source>
        <dbReference type="ARBA" id="ARBA00038240"/>
    </source>
</evidence>
<dbReference type="PANTHER" id="PTHR21064:SF6">
    <property type="entry name" value="AMINOGLYCOSIDE PHOSPHOTRANSFERASE DOMAIN-CONTAINING PROTEIN"/>
    <property type="match status" value="1"/>
</dbReference>
<gene>
    <name evidence="3" type="ORF">IAA31_07845</name>
</gene>
<comment type="similarity">
    <text evidence="1">Belongs to the pseudomonas-type ThrB family.</text>
</comment>
<name>A0A9E2KNX0_9GAMM</name>
<organism evidence="3 4">
    <name type="scientific">Candidatus Anaerobiospirillum merdipullorum</name>
    <dbReference type="NCBI Taxonomy" id="2838450"/>
    <lineage>
        <taxon>Bacteria</taxon>
        <taxon>Pseudomonadati</taxon>
        <taxon>Pseudomonadota</taxon>
        <taxon>Gammaproteobacteria</taxon>
        <taxon>Aeromonadales</taxon>
        <taxon>Succinivibrionaceae</taxon>
        <taxon>Anaerobiospirillum</taxon>
    </lineage>
</organism>
<reference evidence="3" key="2">
    <citation type="submission" date="2021-04" db="EMBL/GenBank/DDBJ databases">
        <authorList>
            <person name="Gilroy R."/>
        </authorList>
    </citation>
    <scope>NUCLEOTIDE SEQUENCE</scope>
    <source>
        <strain evidence="3">687</strain>
    </source>
</reference>
<dbReference type="GO" id="GO:0009088">
    <property type="term" value="P:threonine biosynthetic process"/>
    <property type="evidence" value="ECO:0007669"/>
    <property type="project" value="TreeGrafter"/>
</dbReference>